<evidence type="ECO:0000313" key="4">
    <source>
        <dbReference type="EMBL" id="NWD38667.1"/>
    </source>
</evidence>
<sequence>MRSALLAGMTLVVIFLLFLAFNLVWVNTIPDIRWDFSKQKVHTLSAPARQSLATLDHPVDLYYFNSRADSRKTRAMKRYGTRVEDLLKEYEKAAKGMINLHVIDPAPYSEDAYKASVFGLDDQHGFLGLIGTRAGQVAQRIQAFDPKDEALLDYQISHLIYKLMHPEPPTVGVLSGPTLNESASDVLEQMHQHFNVIELSSNIEEIPTAIETLMVVDPRAMPIQTLYAIEQHVLKGAKLMIFIDPISEMSSNPAPADSRVEGLLTAWGIQMPADKLLVDSLFASSATFSQGEATVLHPARLNVPRQAMAADDISTWKLDSVIVSSSGALMRVKKGRTSLTPLLRSSGHSQLLEVGLLASTTGFDSLTEETSAPTQPQVIAARVEGPAYSAFPDGVNGHPPGLQKAAHIQVVVVADTDLLADTIINSAPNSNAQFVLNTLDNLTAPEGLAAIRPRTITHQTPQPLKQMREAAEQAYAQSAGERERRLEHTEQEWQRLNPQDKGVITHAVDTNLQLQTLNKERLRLPMELHALKVEAYAHVHRTERYLKLLMIIPVPLMLGACAWVLFLTQCRRRRRFAAAAFH</sequence>
<gene>
    <name evidence="4" type="ORF">HX787_22705</name>
</gene>
<feature type="transmembrane region" description="Helical" evidence="1">
    <location>
        <begin position="545"/>
        <end position="566"/>
    </location>
</feature>
<name>A0A7Y8AR78_PSETO</name>
<evidence type="ECO:0000259" key="2">
    <source>
        <dbReference type="Pfam" id="PF09822"/>
    </source>
</evidence>
<reference evidence="4 5" key="1">
    <citation type="submission" date="2020-04" db="EMBL/GenBank/DDBJ databases">
        <title>Molecular characterization of pseudomonads from Agaricus bisporus reveal novel blotch 2 pathogens in Western Europe.</title>
        <authorList>
            <person name="Taparia T."/>
            <person name="Krijger M."/>
            <person name="Haynes E."/>
            <person name="Elpinstone J.G."/>
            <person name="Noble R."/>
            <person name="Van Der Wolf J."/>
        </authorList>
    </citation>
    <scope>NUCLEOTIDE SEQUENCE [LARGE SCALE GENOMIC DNA]</scope>
    <source>
        <strain evidence="4 5">IPO3746</strain>
    </source>
</reference>
<organism evidence="4 5">
    <name type="scientific">Pseudomonas tolaasii</name>
    <dbReference type="NCBI Taxonomy" id="29442"/>
    <lineage>
        <taxon>Bacteria</taxon>
        <taxon>Pseudomonadati</taxon>
        <taxon>Pseudomonadota</taxon>
        <taxon>Gammaproteobacteria</taxon>
        <taxon>Pseudomonadales</taxon>
        <taxon>Pseudomonadaceae</taxon>
        <taxon>Pseudomonas</taxon>
    </lineage>
</organism>
<evidence type="ECO:0000259" key="3">
    <source>
        <dbReference type="Pfam" id="PF23357"/>
    </source>
</evidence>
<dbReference type="Pfam" id="PF09822">
    <property type="entry name" value="ABC_transp_aux"/>
    <property type="match status" value="1"/>
</dbReference>
<keyword evidence="1" id="KW-1133">Transmembrane helix</keyword>
<protein>
    <submittedName>
        <fullName evidence="4">Gldg family protein</fullName>
    </submittedName>
</protein>
<dbReference type="EMBL" id="JACAQK010000017">
    <property type="protein sequence ID" value="NWD38667.1"/>
    <property type="molecule type" value="Genomic_DNA"/>
</dbReference>
<keyword evidence="1" id="KW-0472">Membrane</keyword>
<evidence type="ECO:0000256" key="1">
    <source>
        <dbReference type="SAM" id="Phobius"/>
    </source>
</evidence>
<feature type="domain" description="DUF7088" evidence="3">
    <location>
        <begin position="38"/>
        <end position="122"/>
    </location>
</feature>
<dbReference type="GeneID" id="55849095"/>
<keyword evidence="1" id="KW-0812">Transmembrane</keyword>
<dbReference type="Pfam" id="PF23357">
    <property type="entry name" value="DUF7088"/>
    <property type="match status" value="1"/>
</dbReference>
<feature type="domain" description="ABC-type uncharacterised transport system" evidence="2">
    <location>
        <begin position="169"/>
        <end position="437"/>
    </location>
</feature>
<accession>A0A7Y8AR78</accession>
<comment type="caution">
    <text evidence="4">The sequence shown here is derived from an EMBL/GenBank/DDBJ whole genome shotgun (WGS) entry which is preliminary data.</text>
</comment>
<evidence type="ECO:0000313" key="5">
    <source>
        <dbReference type="Proteomes" id="UP000549134"/>
    </source>
</evidence>
<dbReference type="AlphaFoldDB" id="A0A7Y8AR78"/>
<dbReference type="InterPro" id="IPR019196">
    <property type="entry name" value="ABC_transp_unknown"/>
</dbReference>
<proteinExistence type="predicted"/>
<dbReference type="InterPro" id="IPR055396">
    <property type="entry name" value="DUF7088"/>
</dbReference>
<dbReference type="Proteomes" id="UP000549134">
    <property type="component" value="Unassembled WGS sequence"/>
</dbReference>
<dbReference type="RefSeq" id="WP_016972355.1">
    <property type="nucleotide sequence ID" value="NZ_CP020369.1"/>
</dbReference>